<name>A0A9P0MZE1_NEZVI</name>
<dbReference type="PANTHER" id="PTHR10590">
    <property type="entry name" value="SODIUM/NUCLEOSIDE COTRANSPORTER"/>
    <property type="match status" value="1"/>
</dbReference>
<comment type="subcellular location">
    <subcellularLocation>
        <location evidence="1">Cell membrane</location>
        <topology evidence="1">Multi-pass membrane protein</topology>
    </subcellularLocation>
</comment>
<comment type="similarity">
    <text evidence="2">Belongs to the concentrative nucleoside transporter (CNT) (TC 2.A.41) family.</text>
</comment>
<feature type="transmembrane region" description="Helical" evidence="7">
    <location>
        <begin position="176"/>
        <end position="192"/>
    </location>
</feature>
<evidence type="ECO:0000259" key="8">
    <source>
        <dbReference type="Pfam" id="PF01773"/>
    </source>
</evidence>
<evidence type="ECO:0000256" key="6">
    <source>
        <dbReference type="ARBA" id="ARBA00023136"/>
    </source>
</evidence>
<feature type="transmembrane region" description="Helical" evidence="7">
    <location>
        <begin position="426"/>
        <end position="449"/>
    </location>
</feature>
<organism evidence="11 12">
    <name type="scientific">Nezara viridula</name>
    <name type="common">Southern green stink bug</name>
    <name type="synonym">Cimex viridulus</name>
    <dbReference type="NCBI Taxonomy" id="85310"/>
    <lineage>
        <taxon>Eukaryota</taxon>
        <taxon>Metazoa</taxon>
        <taxon>Ecdysozoa</taxon>
        <taxon>Arthropoda</taxon>
        <taxon>Hexapoda</taxon>
        <taxon>Insecta</taxon>
        <taxon>Pterygota</taxon>
        <taxon>Neoptera</taxon>
        <taxon>Paraneoptera</taxon>
        <taxon>Hemiptera</taxon>
        <taxon>Heteroptera</taxon>
        <taxon>Panheteroptera</taxon>
        <taxon>Pentatomomorpha</taxon>
        <taxon>Pentatomoidea</taxon>
        <taxon>Pentatomidae</taxon>
        <taxon>Pentatominae</taxon>
        <taxon>Nezara</taxon>
    </lineage>
</organism>
<keyword evidence="5 7" id="KW-1133">Transmembrane helix</keyword>
<evidence type="ECO:0000256" key="7">
    <source>
        <dbReference type="SAM" id="Phobius"/>
    </source>
</evidence>
<keyword evidence="3" id="KW-1003">Cell membrane</keyword>
<evidence type="ECO:0000313" key="11">
    <source>
        <dbReference type="EMBL" id="CAH1408028.1"/>
    </source>
</evidence>
<dbReference type="InterPro" id="IPR002668">
    <property type="entry name" value="CNT_N_dom"/>
</dbReference>
<evidence type="ECO:0000256" key="3">
    <source>
        <dbReference type="ARBA" id="ARBA00022475"/>
    </source>
</evidence>
<feature type="domain" description="Concentrative nucleoside transporter N-terminal" evidence="8">
    <location>
        <begin position="180"/>
        <end position="252"/>
    </location>
</feature>
<feature type="transmembrane region" description="Helical" evidence="7">
    <location>
        <begin position="151"/>
        <end position="169"/>
    </location>
</feature>
<evidence type="ECO:0000256" key="4">
    <source>
        <dbReference type="ARBA" id="ARBA00022692"/>
    </source>
</evidence>
<dbReference type="GO" id="GO:0005886">
    <property type="term" value="C:plasma membrane"/>
    <property type="evidence" value="ECO:0007669"/>
    <property type="project" value="UniProtKB-SubCell"/>
</dbReference>
<feature type="domain" description="Nucleoside transporter/FeoB GTPase Gate" evidence="10">
    <location>
        <begin position="263"/>
        <end position="358"/>
    </location>
</feature>
<proteinExistence type="inferred from homology"/>
<feature type="domain" description="Concentrative nucleoside transporter C-terminal" evidence="9">
    <location>
        <begin position="365"/>
        <end position="573"/>
    </location>
</feature>
<dbReference type="Pfam" id="PF07662">
    <property type="entry name" value="Nucleos_tra2_C"/>
    <property type="match status" value="1"/>
</dbReference>
<feature type="transmembrane region" description="Helical" evidence="7">
    <location>
        <begin position="455"/>
        <end position="475"/>
    </location>
</feature>
<dbReference type="PANTHER" id="PTHR10590:SF4">
    <property type="entry name" value="SOLUTE CARRIER FAMILY 28 MEMBER 3"/>
    <property type="match status" value="1"/>
</dbReference>
<dbReference type="Proteomes" id="UP001152798">
    <property type="component" value="Chromosome 7"/>
</dbReference>
<dbReference type="EMBL" id="OV725083">
    <property type="protein sequence ID" value="CAH1408028.1"/>
    <property type="molecule type" value="Genomic_DNA"/>
</dbReference>
<feature type="transmembrane region" description="Helical" evidence="7">
    <location>
        <begin position="101"/>
        <end position="122"/>
    </location>
</feature>
<dbReference type="InterPro" id="IPR011642">
    <property type="entry name" value="Gate_dom"/>
</dbReference>
<dbReference type="AlphaFoldDB" id="A0A9P0MZE1"/>
<dbReference type="InterPro" id="IPR008276">
    <property type="entry name" value="C_nuclsd_transpt"/>
</dbReference>
<keyword evidence="4 7" id="KW-0812">Transmembrane</keyword>
<evidence type="ECO:0008006" key="13">
    <source>
        <dbReference type="Google" id="ProtNLM"/>
    </source>
</evidence>
<feature type="transmembrane region" description="Helical" evidence="7">
    <location>
        <begin position="269"/>
        <end position="288"/>
    </location>
</feature>
<dbReference type="Pfam" id="PF07670">
    <property type="entry name" value="Gate"/>
    <property type="match status" value="1"/>
</dbReference>
<evidence type="ECO:0000256" key="5">
    <source>
        <dbReference type="ARBA" id="ARBA00022989"/>
    </source>
</evidence>
<dbReference type="Pfam" id="PF01773">
    <property type="entry name" value="Nucleos_tra2_N"/>
    <property type="match status" value="1"/>
</dbReference>
<feature type="transmembrane region" description="Helical" evidence="7">
    <location>
        <begin position="308"/>
        <end position="330"/>
    </location>
</feature>
<dbReference type="InterPro" id="IPR011657">
    <property type="entry name" value="CNT_C_dom"/>
</dbReference>
<feature type="transmembrane region" description="Helical" evidence="7">
    <location>
        <begin position="69"/>
        <end position="89"/>
    </location>
</feature>
<evidence type="ECO:0000259" key="9">
    <source>
        <dbReference type="Pfam" id="PF07662"/>
    </source>
</evidence>
<reference evidence="11" key="1">
    <citation type="submission" date="2022-01" db="EMBL/GenBank/DDBJ databases">
        <authorList>
            <person name="King R."/>
        </authorList>
    </citation>
    <scope>NUCLEOTIDE SEQUENCE</scope>
</reference>
<evidence type="ECO:0000256" key="1">
    <source>
        <dbReference type="ARBA" id="ARBA00004651"/>
    </source>
</evidence>
<feature type="transmembrane region" description="Helical" evidence="7">
    <location>
        <begin position="337"/>
        <end position="359"/>
    </location>
</feature>
<evidence type="ECO:0000256" key="2">
    <source>
        <dbReference type="ARBA" id="ARBA00009033"/>
    </source>
</evidence>
<keyword evidence="12" id="KW-1185">Reference proteome</keyword>
<feature type="transmembrane region" description="Helical" evidence="7">
    <location>
        <begin position="553"/>
        <end position="575"/>
    </location>
</feature>
<accession>A0A9P0MZE1</accession>
<dbReference type="GO" id="GO:0005415">
    <property type="term" value="F:nucleoside:sodium symporter activity"/>
    <property type="evidence" value="ECO:0007669"/>
    <property type="project" value="TreeGrafter"/>
</dbReference>
<evidence type="ECO:0000259" key="10">
    <source>
        <dbReference type="Pfam" id="PF07670"/>
    </source>
</evidence>
<sequence>MTIIEKEEITNGEIIPVVPLSNLETVDIIHPDPKQEEVSIKPCGGPLGQILSDFRKSIKDKISKHSNTFFNFLIILGVTLIGVYIGFMINNFINTGSHIDWCYGYGKAFITIAAILWCIAYYKGLKPFFHPNFKNLTKSAYYVKNIKYMKYTVYLAFVVAFIVFIIYDTSNNRRRLISLLGVIFFLFISFIFSKHPEYIRWDTVLSGVTLQILFGLCTIRWETGRNILKCFGDNVVNFLNFGLDGATFVYGDTLIVKEMVFAFQALSTLYFLAMFARILFYLGWLQIFCFKIGSVIEMCLGTTVIESINAITIIFLGMSEAPLLYSVYLVDLSSSELHAIMTSGFSTVAGTLLAAYTTLGVDPRYVLTASMMAAPASLCFSKLLYPETVQSKTTSKEITLLNSNDANLLQAASNGALSAIGMVQGIIASVIACVAFISFLNAVCSWLGTLVGYDGITLEYLVGMLLVPVAWLMGVDPEECQTVGSLIGIKTMANEFIAYKQLGQLKAAGKLSARSEAIATFALCAFSNPGALGSSIATLTTLEKRQSEKIHKVALRAFVAGCITTFTSACIAGLLTD</sequence>
<keyword evidence="6 7" id="KW-0472">Membrane</keyword>
<evidence type="ECO:0000313" key="12">
    <source>
        <dbReference type="Proteomes" id="UP001152798"/>
    </source>
</evidence>
<dbReference type="OrthoDB" id="6075923at2759"/>
<gene>
    <name evidence="11" type="ORF">NEZAVI_LOCUS15633</name>
</gene>
<protein>
    <recommendedName>
        <fullName evidence="13">Sodium/nucleoside cotransporter</fullName>
    </recommendedName>
</protein>